<evidence type="ECO:0000313" key="1">
    <source>
        <dbReference type="EMBL" id="ANJ72264.1"/>
    </source>
</evidence>
<name>A0A191ZVY4_9RALS</name>
<evidence type="ECO:0000313" key="2">
    <source>
        <dbReference type="Proteomes" id="UP000078572"/>
    </source>
</evidence>
<dbReference type="RefSeq" id="WP_064803069.1">
    <property type="nucleotide sequence ID" value="NZ_CP016022.1"/>
</dbReference>
<sequence>MDDLIQSKFDEIRALHAELQESEKYLDYLTEMNRKAKRLQDLVFSLQTILNHQVTRDDEYYANAPSFFYMSAIQENEDQPVWTVTDNGYIYNEEEMAEMEKLYLSHTLNRDLPESSTTSKKIKI</sequence>
<accession>A0A191ZVY4</accession>
<reference evidence="2" key="1">
    <citation type="submission" date="2016-06" db="EMBL/GenBank/DDBJ databases">
        <authorList>
            <person name="Xu Y."/>
            <person name="Nagy A."/>
            <person name="Yan X."/>
            <person name="Kim S.W."/>
            <person name="Haley B."/>
            <person name="Liu N.T."/>
            <person name="Nou X."/>
        </authorList>
    </citation>
    <scope>NUCLEOTIDE SEQUENCE [LARGE SCALE GENOMIC DNA]</scope>
    <source>
        <strain evidence="2">ATCC 49129</strain>
    </source>
</reference>
<keyword evidence="2" id="KW-1185">Reference proteome</keyword>
<dbReference type="Proteomes" id="UP000078572">
    <property type="component" value="Chromosome 1"/>
</dbReference>
<organism evidence="1 2">
    <name type="scientific">Ralstonia insidiosa</name>
    <dbReference type="NCBI Taxonomy" id="190721"/>
    <lineage>
        <taxon>Bacteria</taxon>
        <taxon>Pseudomonadati</taxon>
        <taxon>Pseudomonadota</taxon>
        <taxon>Betaproteobacteria</taxon>
        <taxon>Burkholderiales</taxon>
        <taxon>Burkholderiaceae</taxon>
        <taxon>Ralstonia</taxon>
    </lineage>
</organism>
<proteinExistence type="predicted"/>
<dbReference type="GeneID" id="61525803"/>
<dbReference type="EMBL" id="CP016022">
    <property type="protein sequence ID" value="ANJ72264.1"/>
    <property type="molecule type" value="Genomic_DNA"/>
</dbReference>
<protein>
    <submittedName>
        <fullName evidence="1">Uncharacterized protein</fullName>
    </submittedName>
</protein>
<gene>
    <name evidence="1" type="ORF">A9Y76_07195</name>
</gene>
<dbReference type="AlphaFoldDB" id="A0A191ZVY4"/>